<dbReference type="Proteomes" id="UP000294419">
    <property type="component" value="Chromosome"/>
</dbReference>
<name>A0A4P6ZHW1_9FLAO</name>
<proteinExistence type="predicted"/>
<dbReference type="RefSeq" id="WP_165983166.1">
    <property type="nucleotide sequence ID" value="NZ_CP037954.1"/>
</dbReference>
<evidence type="ECO:0000313" key="2">
    <source>
        <dbReference type="Proteomes" id="UP000294419"/>
    </source>
</evidence>
<protein>
    <submittedName>
        <fullName evidence="1">Uncharacterized protein</fullName>
    </submittedName>
</protein>
<gene>
    <name evidence="1" type="ORF">NBC122_02537</name>
</gene>
<organism evidence="1 2">
    <name type="scientific">Chryseobacterium salivictor</name>
    <dbReference type="NCBI Taxonomy" id="2547600"/>
    <lineage>
        <taxon>Bacteria</taxon>
        <taxon>Pseudomonadati</taxon>
        <taxon>Bacteroidota</taxon>
        <taxon>Flavobacteriia</taxon>
        <taxon>Flavobacteriales</taxon>
        <taxon>Weeksellaceae</taxon>
        <taxon>Chryseobacterium group</taxon>
        <taxon>Chryseobacterium</taxon>
    </lineage>
</organism>
<evidence type="ECO:0000313" key="1">
    <source>
        <dbReference type="EMBL" id="QBO59341.1"/>
    </source>
</evidence>
<dbReference type="KEGG" id="csal:NBC122_02537"/>
<dbReference type="AlphaFoldDB" id="A0A4P6ZHW1"/>
<reference evidence="1 2" key="1">
    <citation type="submission" date="2019-03" db="EMBL/GenBank/DDBJ databases">
        <authorList>
            <person name="Kim H."/>
            <person name="Yu S.-M."/>
        </authorList>
    </citation>
    <scope>NUCLEOTIDE SEQUENCE [LARGE SCALE GENOMIC DNA]</scope>
    <source>
        <strain evidence="1 2">NBC122</strain>
    </source>
</reference>
<dbReference type="EMBL" id="CP037954">
    <property type="protein sequence ID" value="QBO59341.1"/>
    <property type="molecule type" value="Genomic_DNA"/>
</dbReference>
<keyword evidence="2" id="KW-1185">Reference proteome</keyword>
<sequence length="56" mass="6096">MNSSAKTMIRATGLSCPTSGIWESMGNFKTTSPIAKGSPMPDYCGKKIQWKLIQIC</sequence>
<accession>A0A4P6ZHW1</accession>